<dbReference type="Pfam" id="PF00392">
    <property type="entry name" value="GntR"/>
    <property type="match status" value="1"/>
</dbReference>
<accession>A0ABP9V8Q0</accession>
<dbReference type="InterPro" id="IPR015424">
    <property type="entry name" value="PyrdxlP-dep_Trfase"/>
</dbReference>
<organism evidence="7 8">
    <name type="scientific">Deinococcus xinjiangensis</name>
    <dbReference type="NCBI Taxonomy" id="457454"/>
    <lineage>
        <taxon>Bacteria</taxon>
        <taxon>Thermotogati</taxon>
        <taxon>Deinococcota</taxon>
        <taxon>Deinococci</taxon>
        <taxon>Deinococcales</taxon>
        <taxon>Deinococcaceae</taxon>
        <taxon>Deinococcus</taxon>
    </lineage>
</organism>
<dbReference type="SUPFAM" id="SSF53383">
    <property type="entry name" value="PLP-dependent transferases"/>
    <property type="match status" value="1"/>
</dbReference>
<evidence type="ECO:0000256" key="5">
    <source>
        <dbReference type="ARBA" id="ARBA00023163"/>
    </source>
</evidence>
<keyword evidence="8" id="KW-1185">Reference proteome</keyword>
<dbReference type="RefSeq" id="WP_353541597.1">
    <property type="nucleotide sequence ID" value="NZ_BAABRN010000011.1"/>
</dbReference>
<keyword evidence="3" id="KW-0805">Transcription regulation</keyword>
<dbReference type="EMBL" id="BAABRN010000011">
    <property type="protein sequence ID" value="GAA5501629.1"/>
    <property type="molecule type" value="Genomic_DNA"/>
</dbReference>
<sequence length="488" mass="51400">MAGKGIRALIPELLPPLAGEALHARVARTLREAIALGTLTEGARLSGHRLLAQQLGVSRNTLVDALGTLEAEGFVEVRGRSGTRVCVPPRLAPPAPAPAPLPLSAWATRALAGKVADAGGEYLVDFRLGQSVPELYPARAWAQALARRAATPPTETQDDPLGPLETRRALTAYLRAERGAVLTPDMVMLTGGTQSALDALARIFLEEGRRAVIEAATYAGAKSAFLATGASLFPVPLDEGGLQPAALPAQATLLYATPACQYPTTVTLGAARRQRVLEWAARTGAFVLEDDYAADLHHTGRPPAVMQGLAPERVILLGSFSKSLAPVTRSGFVVAPPEVIRVLAATRPLIDRSPSVLDALALADLLASGTYTRHLRGARQGLAHRHDILLGELRQHLPTWQPRPSRAGLHLHVGLPPELSESEALAGAQAHGVALTPSSAFYGPELRAGAKNDVTSPTLIQPSVLLAFAHLSPEALRSGVRRLAAALH</sequence>
<evidence type="ECO:0000256" key="4">
    <source>
        <dbReference type="ARBA" id="ARBA00023125"/>
    </source>
</evidence>
<dbReference type="InterPro" id="IPR051446">
    <property type="entry name" value="HTH_trans_reg/aminotransferase"/>
</dbReference>
<reference evidence="7 8" key="1">
    <citation type="submission" date="2024-02" db="EMBL/GenBank/DDBJ databases">
        <title>Deinococcus xinjiangensis NBRC 107630.</title>
        <authorList>
            <person name="Ichikawa N."/>
            <person name="Katano-Makiyama Y."/>
            <person name="Hidaka K."/>
        </authorList>
    </citation>
    <scope>NUCLEOTIDE SEQUENCE [LARGE SCALE GENOMIC DNA]</scope>
    <source>
        <strain evidence="7 8">NBRC 107630</strain>
    </source>
</reference>
<proteinExistence type="inferred from homology"/>
<dbReference type="InterPro" id="IPR004839">
    <property type="entry name" value="Aminotransferase_I/II_large"/>
</dbReference>
<dbReference type="InterPro" id="IPR000524">
    <property type="entry name" value="Tscrpt_reg_HTH_GntR"/>
</dbReference>
<dbReference type="SMART" id="SM00345">
    <property type="entry name" value="HTH_GNTR"/>
    <property type="match status" value="1"/>
</dbReference>
<dbReference type="Gene3D" id="1.10.10.10">
    <property type="entry name" value="Winged helix-like DNA-binding domain superfamily/Winged helix DNA-binding domain"/>
    <property type="match status" value="1"/>
</dbReference>
<dbReference type="CDD" id="cd00609">
    <property type="entry name" value="AAT_like"/>
    <property type="match status" value="1"/>
</dbReference>
<evidence type="ECO:0000256" key="2">
    <source>
        <dbReference type="ARBA" id="ARBA00022898"/>
    </source>
</evidence>
<dbReference type="InterPro" id="IPR036388">
    <property type="entry name" value="WH-like_DNA-bd_sf"/>
</dbReference>
<name>A0ABP9V8Q0_9DEIO</name>
<keyword evidence="2" id="KW-0663">Pyridoxal phosphate</keyword>
<dbReference type="SUPFAM" id="SSF46785">
    <property type="entry name" value="Winged helix' DNA-binding domain"/>
    <property type="match status" value="1"/>
</dbReference>
<protein>
    <submittedName>
        <fullName evidence="7">HTH-type transcriptional regulatory protein GabR</fullName>
    </submittedName>
</protein>
<evidence type="ECO:0000313" key="8">
    <source>
        <dbReference type="Proteomes" id="UP001458946"/>
    </source>
</evidence>
<dbReference type="InterPro" id="IPR036390">
    <property type="entry name" value="WH_DNA-bd_sf"/>
</dbReference>
<dbReference type="InterPro" id="IPR015421">
    <property type="entry name" value="PyrdxlP-dep_Trfase_major"/>
</dbReference>
<evidence type="ECO:0000256" key="1">
    <source>
        <dbReference type="ARBA" id="ARBA00005384"/>
    </source>
</evidence>
<gene>
    <name evidence="7" type="primary">gabR_2</name>
    <name evidence="7" type="ORF">Dxin01_01365</name>
</gene>
<dbReference type="Pfam" id="PF00155">
    <property type="entry name" value="Aminotran_1_2"/>
    <property type="match status" value="1"/>
</dbReference>
<comment type="similarity">
    <text evidence="1">In the C-terminal section; belongs to the class-I pyridoxal-phosphate-dependent aminotransferase family.</text>
</comment>
<keyword evidence="5" id="KW-0804">Transcription</keyword>
<feature type="domain" description="HTH gntR-type" evidence="6">
    <location>
        <begin position="20"/>
        <end position="88"/>
    </location>
</feature>
<evidence type="ECO:0000259" key="6">
    <source>
        <dbReference type="PROSITE" id="PS50949"/>
    </source>
</evidence>
<keyword evidence="4" id="KW-0238">DNA-binding</keyword>
<evidence type="ECO:0000256" key="3">
    <source>
        <dbReference type="ARBA" id="ARBA00023015"/>
    </source>
</evidence>
<evidence type="ECO:0000313" key="7">
    <source>
        <dbReference type="EMBL" id="GAA5501629.1"/>
    </source>
</evidence>
<dbReference type="PANTHER" id="PTHR46577:SF1">
    <property type="entry name" value="HTH-TYPE TRANSCRIPTIONAL REGULATORY PROTEIN GABR"/>
    <property type="match status" value="1"/>
</dbReference>
<dbReference type="PANTHER" id="PTHR46577">
    <property type="entry name" value="HTH-TYPE TRANSCRIPTIONAL REGULATORY PROTEIN GABR"/>
    <property type="match status" value="1"/>
</dbReference>
<dbReference type="CDD" id="cd07377">
    <property type="entry name" value="WHTH_GntR"/>
    <property type="match status" value="1"/>
</dbReference>
<dbReference type="PROSITE" id="PS50949">
    <property type="entry name" value="HTH_GNTR"/>
    <property type="match status" value="1"/>
</dbReference>
<dbReference type="PRINTS" id="PR00035">
    <property type="entry name" value="HTHGNTR"/>
</dbReference>
<comment type="caution">
    <text evidence="7">The sequence shown here is derived from an EMBL/GenBank/DDBJ whole genome shotgun (WGS) entry which is preliminary data.</text>
</comment>
<dbReference type="Gene3D" id="3.40.640.10">
    <property type="entry name" value="Type I PLP-dependent aspartate aminotransferase-like (Major domain)"/>
    <property type="match status" value="1"/>
</dbReference>
<dbReference type="Proteomes" id="UP001458946">
    <property type="component" value="Unassembled WGS sequence"/>
</dbReference>